<feature type="domain" description="Response regulatory" evidence="8">
    <location>
        <begin position="24"/>
        <end position="138"/>
    </location>
</feature>
<dbReference type="EMBL" id="VRYY01000136">
    <property type="protein sequence ID" value="MBG3876611.1"/>
    <property type="molecule type" value="Genomic_DNA"/>
</dbReference>
<dbReference type="PANTHER" id="PTHR48111:SF1">
    <property type="entry name" value="TWO-COMPONENT RESPONSE REGULATOR ORR33"/>
    <property type="match status" value="1"/>
</dbReference>
<keyword evidence="3" id="KW-0805">Transcription regulation</keyword>
<dbReference type="PANTHER" id="PTHR48111">
    <property type="entry name" value="REGULATOR OF RPOS"/>
    <property type="match status" value="1"/>
</dbReference>
<dbReference type="CDD" id="cd17536">
    <property type="entry name" value="REC_YesN-like"/>
    <property type="match status" value="1"/>
</dbReference>
<evidence type="ECO:0000256" key="6">
    <source>
        <dbReference type="PROSITE-ProRule" id="PRU00169"/>
    </source>
</evidence>
<feature type="region of interest" description="Disordered" evidence="7">
    <location>
        <begin position="1"/>
        <end position="23"/>
    </location>
</feature>
<evidence type="ECO:0000256" key="1">
    <source>
        <dbReference type="ARBA" id="ARBA00022553"/>
    </source>
</evidence>
<dbReference type="InterPro" id="IPR001789">
    <property type="entry name" value="Sig_transdc_resp-reg_receiver"/>
</dbReference>
<accession>A0ABS0J2F3</accession>
<dbReference type="InterPro" id="IPR039420">
    <property type="entry name" value="WalR-like"/>
</dbReference>
<keyword evidence="4" id="KW-0238">DNA-binding</keyword>
<feature type="modified residue" description="4-aspartylphosphate" evidence="6">
    <location>
        <position position="73"/>
    </location>
</feature>
<evidence type="ECO:0000313" key="10">
    <source>
        <dbReference type="Proteomes" id="UP001194469"/>
    </source>
</evidence>
<evidence type="ECO:0000256" key="5">
    <source>
        <dbReference type="ARBA" id="ARBA00023163"/>
    </source>
</evidence>
<evidence type="ECO:0000256" key="7">
    <source>
        <dbReference type="SAM" id="MobiDB-lite"/>
    </source>
</evidence>
<dbReference type="SMART" id="SM00448">
    <property type="entry name" value="REC"/>
    <property type="match status" value="1"/>
</dbReference>
<keyword evidence="1 6" id="KW-0597">Phosphoprotein</keyword>
<dbReference type="SUPFAM" id="SSF52172">
    <property type="entry name" value="CheY-like"/>
    <property type="match status" value="1"/>
</dbReference>
<dbReference type="Gene3D" id="3.40.50.2300">
    <property type="match status" value="1"/>
</dbReference>
<gene>
    <name evidence="9" type="ORF">FVW20_06120</name>
</gene>
<dbReference type="Proteomes" id="UP001194469">
    <property type="component" value="Unassembled WGS sequence"/>
</dbReference>
<dbReference type="Pfam" id="PF00072">
    <property type="entry name" value="Response_reg"/>
    <property type="match status" value="1"/>
</dbReference>
<evidence type="ECO:0000313" key="9">
    <source>
        <dbReference type="EMBL" id="MBG3876611.1"/>
    </source>
</evidence>
<evidence type="ECO:0000256" key="3">
    <source>
        <dbReference type="ARBA" id="ARBA00023015"/>
    </source>
</evidence>
<organism evidence="9 10">
    <name type="scientific">Nitratidesulfovibrio oxamicus</name>
    <dbReference type="NCBI Taxonomy" id="32016"/>
    <lineage>
        <taxon>Bacteria</taxon>
        <taxon>Pseudomonadati</taxon>
        <taxon>Thermodesulfobacteriota</taxon>
        <taxon>Desulfovibrionia</taxon>
        <taxon>Desulfovibrionales</taxon>
        <taxon>Desulfovibrionaceae</taxon>
        <taxon>Nitratidesulfovibrio</taxon>
    </lineage>
</organism>
<reference evidence="9 10" key="1">
    <citation type="submission" date="2019-08" db="EMBL/GenBank/DDBJ databases">
        <authorList>
            <person name="Luo N."/>
        </authorList>
    </citation>
    <scope>NUCLEOTIDE SEQUENCE [LARGE SCALE GENOMIC DNA]</scope>
    <source>
        <strain evidence="9 10">NCIMB 9442</strain>
    </source>
</reference>
<evidence type="ECO:0000256" key="2">
    <source>
        <dbReference type="ARBA" id="ARBA00023012"/>
    </source>
</evidence>
<keyword evidence="10" id="KW-1185">Reference proteome</keyword>
<name>A0ABS0J2F3_9BACT</name>
<keyword evidence="5" id="KW-0804">Transcription</keyword>
<dbReference type="InterPro" id="IPR011006">
    <property type="entry name" value="CheY-like_superfamily"/>
</dbReference>
<dbReference type="PROSITE" id="PS50110">
    <property type="entry name" value="RESPONSE_REGULATORY"/>
    <property type="match status" value="1"/>
</dbReference>
<dbReference type="RefSeq" id="WP_196608738.1">
    <property type="nucleotide sequence ID" value="NZ_VRYY01000136.1"/>
</dbReference>
<proteinExistence type="predicted"/>
<evidence type="ECO:0000259" key="8">
    <source>
        <dbReference type="PROSITE" id="PS50110"/>
    </source>
</evidence>
<comment type="caution">
    <text evidence="9">The sequence shown here is derived from an EMBL/GenBank/DDBJ whole genome shotgun (WGS) entry which is preliminary data.</text>
</comment>
<sequence length="153" mass="16626">MTDTPTPDARPDGTPSGGVRPLPRVLLVDDEPESTEMLALRLGKRGFPAARAASGEEALEHLARQGADVVVMDVKMPGMGGMRALERIRTEFPGVEVIMLSGHADMEVAVEGMRLGAFGYLMKPTDFDELLFKIEDAYTQCQLERRAAARKGP</sequence>
<protein>
    <submittedName>
        <fullName evidence="9">Response regulator</fullName>
    </submittedName>
</protein>
<keyword evidence="2" id="KW-0902">Two-component regulatory system</keyword>
<evidence type="ECO:0000256" key="4">
    <source>
        <dbReference type="ARBA" id="ARBA00023125"/>
    </source>
</evidence>